<comment type="caution">
    <text evidence="1">The sequence shown here is derived from an EMBL/GenBank/DDBJ whole genome shotgun (WGS) entry which is preliminary data.</text>
</comment>
<accession>A0A392T3C2</accession>
<protein>
    <submittedName>
        <fullName evidence="1">GATA transcription factor 5-like</fullName>
    </submittedName>
</protein>
<dbReference type="EMBL" id="LXQA010493301">
    <property type="protein sequence ID" value="MCI55262.1"/>
    <property type="molecule type" value="Genomic_DNA"/>
</dbReference>
<name>A0A392T3C2_9FABA</name>
<proteinExistence type="predicted"/>
<evidence type="ECO:0000313" key="2">
    <source>
        <dbReference type="Proteomes" id="UP000265520"/>
    </source>
</evidence>
<dbReference type="Proteomes" id="UP000265520">
    <property type="component" value="Unassembled WGS sequence"/>
</dbReference>
<keyword evidence="2" id="KW-1185">Reference proteome</keyword>
<sequence>MEFAVAKALKPSLRSEFVFQQTLGEELFSFNANTVVAGEDFSVDDLLDFSNGDDVIHHENDDDEEE</sequence>
<evidence type="ECO:0000313" key="1">
    <source>
        <dbReference type="EMBL" id="MCI55262.1"/>
    </source>
</evidence>
<organism evidence="1 2">
    <name type="scientific">Trifolium medium</name>
    <dbReference type="NCBI Taxonomy" id="97028"/>
    <lineage>
        <taxon>Eukaryota</taxon>
        <taxon>Viridiplantae</taxon>
        <taxon>Streptophyta</taxon>
        <taxon>Embryophyta</taxon>
        <taxon>Tracheophyta</taxon>
        <taxon>Spermatophyta</taxon>
        <taxon>Magnoliopsida</taxon>
        <taxon>eudicotyledons</taxon>
        <taxon>Gunneridae</taxon>
        <taxon>Pentapetalae</taxon>
        <taxon>rosids</taxon>
        <taxon>fabids</taxon>
        <taxon>Fabales</taxon>
        <taxon>Fabaceae</taxon>
        <taxon>Papilionoideae</taxon>
        <taxon>50 kb inversion clade</taxon>
        <taxon>NPAAA clade</taxon>
        <taxon>Hologalegina</taxon>
        <taxon>IRL clade</taxon>
        <taxon>Trifolieae</taxon>
        <taxon>Trifolium</taxon>
    </lineage>
</organism>
<reference evidence="1 2" key="1">
    <citation type="journal article" date="2018" name="Front. Plant Sci.">
        <title>Red Clover (Trifolium pratense) and Zigzag Clover (T. medium) - A Picture of Genomic Similarities and Differences.</title>
        <authorList>
            <person name="Dluhosova J."/>
            <person name="Istvanek J."/>
            <person name="Nedelnik J."/>
            <person name="Repkova J."/>
        </authorList>
    </citation>
    <scope>NUCLEOTIDE SEQUENCE [LARGE SCALE GENOMIC DNA]</scope>
    <source>
        <strain evidence="2">cv. 10/8</strain>
        <tissue evidence="1">Leaf</tissue>
    </source>
</reference>
<dbReference type="AlphaFoldDB" id="A0A392T3C2"/>
<feature type="non-terminal residue" evidence="1">
    <location>
        <position position="66"/>
    </location>
</feature>